<evidence type="ECO:0000313" key="2">
    <source>
        <dbReference type="EMBL" id="KAF2825531.1"/>
    </source>
</evidence>
<reference evidence="2" key="1">
    <citation type="journal article" date="2020" name="Stud. Mycol.">
        <title>101 Dothideomycetes genomes: a test case for predicting lifestyles and emergence of pathogens.</title>
        <authorList>
            <person name="Haridas S."/>
            <person name="Albert R."/>
            <person name="Binder M."/>
            <person name="Bloem J."/>
            <person name="Labutti K."/>
            <person name="Salamov A."/>
            <person name="Andreopoulos B."/>
            <person name="Baker S."/>
            <person name="Barry K."/>
            <person name="Bills G."/>
            <person name="Bluhm B."/>
            <person name="Cannon C."/>
            <person name="Castanera R."/>
            <person name="Culley D."/>
            <person name="Daum C."/>
            <person name="Ezra D."/>
            <person name="Gonzalez J."/>
            <person name="Henrissat B."/>
            <person name="Kuo A."/>
            <person name="Liang C."/>
            <person name="Lipzen A."/>
            <person name="Lutzoni F."/>
            <person name="Magnuson J."/>
            <person name="Mondo S."/>
            <person name="Nolan M."/>
            <person name="Ohm R."/>
            <person name="Pangilinan J."/>
            <person name="Park H.-J."/>
            <person name="Ramirez L."/>
            <person name="Alfaro M."/>
            <person name="Sun H."/>
            <person name="Tritt A."/>
            <person name="Yoshinaga Y."/>
            <person name="Zwiers L.-H."/>
            <person name="Turgeon B."/>
            <person name="Goodwin S."/>
            <person name="Spatafora J."/>
            <person name="Crous P."/>
            <person name="Grigoriev I."/>
        </authorList>
    </citation>
    <scope>NUCLEOTIDE SEQUENCE</scope>
    <source>
        <strain evidence="2">CBS 113818</strain>
    </source>
</reference>
<gene>
    <name evidence="2" type="ORF">CC86DRAFT_419585</name>
</gene>
<name>A0A6A6ZWU7_9PLEO</name>
<dbReference type="InterPro" id="IPR032710">
    <property type="entry name" value="NTF2-like_dom_sf"/>
</dbReference>
<dbReference type="OrthoDB" id="2148716at2759"/>
<evidence type="ECO:0000313" key="3">
    <source>
        <dbReference type="Proteomes" id="UP000799424"/>
    </source>
</evidence>
<dbReference type="Pfam" id="PF13577">
    <property type="entry name" value="SnoaL_4"/>
    <property type="match status" value="1"/>
</dbReference>
<dbReference type="Gene3D" id="3.10.450.50">
    <property type="match status" value="1"/>
</dbReference>
<sequence>MTSKIHLPNLTSREAVADAIHRIALGIDTNDHALFASACVQDPSMLLTAGPVTPSGWKSMTLSGWESINGYFQRVFGLVTSHVLSNIRIELADDNAETAHLTTTGLTHHMRPDDALDKQDASYTCSCQYNVDLIKDGSDGLWKIKKWEVKVIWTTGDPTILHGQG</sequence>
<dbReference type="AlphaFoldDB" id="A0A6A6ZWU7"/>
<dbReference type="Proteomes" id="UP000799424">
    <property type="component" value="Unassembled WGS sequence"/>
</dbReference>
<evidence type="ECO:0000259" key="1">
    <source>
        <dbReference type="Pfam" id="PF13577"/>
    </source>
</evidence>
<dbReference type="SUPFAM" id="SSF54427">
    <property type="entry name" value="NTF2-like"/>
    <property type="match status" value="1"/>
</dbReference>
<dbReference type="InterPro" id="IPR037401">
    <property type="entry name" value="SnoaL-like"/>
</dbReference>
<dbReference type="EMBL" id="MU006228">
    <property type="protein sequence ID" value="KAF2825531.1"/>
    <property type="molecule type" value="Genomic_DNA"/>
</dbReference>
<proteinExistence type="predicted"/>
<organism evidence="2 3">
    <name type="scientific">Ophiobolus disseminans</name>
    <dbReference type="NCBI Taxonomy" id="1469910"/>
    <lineage>
        <taxon>Eukaryota</taxon>
        <taxon>Fungi</taxon>
        <taxon>Dikarya</taxon>
        <taxon>Ascomycota</taxon>
        <taxon>Pezizomycotina</taxon>
        <taxon>Dothideomycetes</taxon>
        <taxon>Pleosporomycetidae</taxon>
        <taxon>Pleosporales</taxon>
        <taxon>Pleosporineae</taxon>
        <taxon>Phaeosphaeriaceae</taxon>
        <taxon>Ophiobolus</taxon>
    </lineage>
</organism>
<keyword evidence="3" id="KW-1185">Reference proteome</keyword>
<accession>A0A6A6ZWU7</accession>
<protein>
    <recommendedName>
        <fullName evidence="1">SnoaL-like domain-containing protein</fullName>
    </recommendedName>
</protein>
<feature type="domain" description="SnoaL-like" evidence="1">
    <location>
        <begin position="10"/>
        <end position="147"/>
    </location>
</feature>